<dbReference type="PANTHER" id="PTHR11070:SF2">
    <property type="entry name" value="ATP-DEPENDENT DNA HELICASE SRS2"/>
    <property type="match status" value="1"/>
</dbReference>
<dbReference type="GO" id="GO:0000725">
    <property type="term" value="P:recombinational repair"/>
    <property type="evidence" value="ECO:0007669"/>
    <property type="project" value="TreeGrafter"/>
</dbReference>
<dbReference type="Pfam" id="PF00580">
    <property type="entry name" value="UvrD-helicase"/>
    <property type="match status" value="1"/>
</dbReference>
<evidence type="ECO:0000256" key="4">
    <source>
        <dbReference type="ARBA" id="ARBA00022806"/>
    </source>
</evidence>
<comment type="similarity">
    <text evidence="1">Belongs to the helicase family. UvrD subfamily.</text>
</comment>
<dbReference type="FunFam" id="1.10.10.160:FF:000001">
    <property type="entry name" value="ATP-dependent DNA helicase"/>
    <property type="match status" value="1"/>
</dbReference>
<dbReference type="GO" id="GO:0003677">
    <property type="term" value="F:DNA binding"/>
    <property type="evidence" value="ECO:0007669"/>
    <property type="project" value="UniProtKB-KW"/>
</dbReference>
<feature type="domain" description="UvrD-like helicase ATP-binding" evidence="11">
    <location>
        <begin position="8"/>
        <end position="286"/>
    </location>
</feature>
<evidence type="ECO:0000256" key="6">
    <source>
        <dbReference type="ARBA" id="ARBA00023125"/>
    </source>
</evidence>
<dbReference type="GO" id="GO:0016787">
    <property type="term" value="F:hydrolase activity"/>
    <property type="evidence" value="ECO:0007669"/>
    <property type="project" value="UniProtKB-KW"/>
</dbReference>
<proteinExistence type="inferred from homology"/>
<dbReference type="EMBL" id="UINC01029205">
    <property type="protein sequence ID" value="SVB11540.1"/>
    <property type="molecule type" value="Genomic_DNA"/>
</dbReference>
<dbReference type="InterPro" id="IPR027417">
    <property type="entry name" value="P-loop_NTPase"/>
</dbReference>
<dbReference type="PROSITE" id="PS51198">
    <property type="entry name" value="UVRD_HELICASE_ATP_BIND"/>
    <property type="match status" value="1"/>
</dbReference>
<keyword evidence="5" id="KW-0067">ATP-binding</keyword>
<dbReference type="Gene3D" id="1.10.10.160">
    <property type="match status" value="1"/>
</dbReference>
<dbReference type="GO" id="GO:0043138">
    <property type="term" value="F:3'-5' DNA helicase activity"/>
    <property type="evidence" value="ECO:0007669"/>
    <property type="project" value="UniProtKB-EC"/>
</dbReference>
<dbReference type="GO" id="GO:0033202">
    <property type="term" value="C:DNA helicase complex"/>
    <property type="evidence" value="ECO:0007669"/>
    <property type="project" value="TreeGrafter"/>
</dbReference>
<dbReference type="InterPro" id="IPR000212">
    <property type="entry name" value="DNA_helicase_UvrD/REP"/>
</dbReference>
<evidence type="ECO:0000313" key="13">
    <source>
        <dbReference type="EMBL" id="SVB11540.1"/>
    </source>
</evidence>
<keyword evidence="3" id="KW-0378">Hydrolase</keyword>
<keyword evidence="6" id="KW-0238">DNA-binding</keyword>
<evidence type="ECO:0000256" key="2">
    <source>
        <dbReference type="ARBA" id="ARBA00022741"/>
    </source>
</evidence>
<dbReference type="GO" id="GO:0005829">
    <property type="term" value="C:cytosol"/>
    <property type="evidence" value="ECO:0007669"/>
    <property type="project" value="TreeGrafter"/>
</dbReference>
<feature type="non-terminal residue" evidence="13">
    <location>
        <position position="369"/>
    </location>
</feature>
<gene>
    <name evidence="13" type="ORF">METZ01_LOCUS164394</name>
</gene>
<dbReference type="Gene3D" id="3.40.50.300">
    <property type="entry name" value="P-loop containing nucleotide triphosphate hydrolases"/>
    <property type="match status" value="2"/>
</dbReference>
<sequence length="369" mass="42617">MDVTPILAQLNDAQREAVTSAAEPVLVVAGAGSGKTRVLVHRMAWLIEVESVSPMGILAVTFTNKAAAEMRLRTEALLDMPVANLWVGTFHGLAHRLLRRHWQEAGLAHSFQILDSEDQQRLIRRMLKNLNLDESNWVPQEIQWFINQQKDDGVRPEHLDDRNDNNRRQLIRFYHIYQETCERSGLVDFAELLLRAHELWLKNPELLAQYQRRFHHLLIDEFQDTNTVQYAWLRVLAGETGIPFAVGDDDQSIYRWRGARAENMQRLQKDFAGIRVIKLEQNYRSTANILNAANAIIARNNERLGKNLWTDGIEGDPIRVYNAYNERDEAEFVVAKIQDWVERGHARSEAAVLYRSNAQSRVFEEAMVQ</sequence>
<keyword evidence="4" id="KW-0347">Helicase</keyword>
<dbReference type="InterPro" id="IPR014017">
    <property type="entry name" value="DNA_helicase_UvrD-like_C"/>
</dbReference>
<feature type="domain" description="UvrD-like helicase C-terminal" evidence="12">
    <location>
        <begin position="287"/>
        <end position="369"/>
    </location>
</feature>
<accession>A0A382BCG9</accession>
<dbReference type="Pfam" id="PF13361">
    <property type="entry name" value="UvrD_C"/>
    <property type="match status" value="1"/>
</dbReference>
<dbReference type="EC" id="5.6.2.4" evidence="9"/>
<evidence type="ECO:0000259" key="11">
    <source>
        <dbReference type="PROSITE" id="PS51198"/>
    </source>
</evidence>
<dbReference type="SUPFAM" id="SSF52540">
    <property type="entry name" value="P-loop containing nucleoside triphosphate hydrolases"/>
    <property type="match status" value="1"/>
</dbReference>
<dbReference type="InterPro" id="IPR014016">
    <property type="entry name" value="UvrD-like_ATP-bd"/>
</dbReference>
<protein>
    <recommendedName>
        <fullName evidence="9">DNA 3'-5' helicase</fullName>
        <ecNumber evidence="9">5.6.2.4</ecNumber>
    </recommendedName>
</protein>
<dbReference type="PANTHER" id="PTHR11070">
    <property type="entry name" value="UVRD / RECB / PCRA DNA HELICASE FAMILY MEMBER"/>
    <property type="match status" value="1"/>
</dbReference>
<evidence type="ECO:0000256" key="5">
    <source>
        <dbReference type="ARBA" id="ARBA00022840"/>
    </source>
</evidence>
<evidence type="ECO:0000256" key="10">
    <source>
        <dbReference type="ARBA" id="ARBA00048988"/>
    </source>
</evidence>
<keyword evidence="7" id="KW-0413">Isomerase</keyword>
<dbReference type="GO" id="GO:0005524">
    <property type="term" value="F:ATP binding"/>
    <property type="evidence" value="ECO:0007669"/>
    <property type="project" value="UniProtKB-KW"/>
</dbReference>
<dbReference type="InterPro" id="IPR013986">
    <property type="entry name" value="DExx_box_DNA_helicase_dom_sf"/>
</dbReference>
<comment type="catalytic activity">
    <reaction evidence="10">
        <text>ATP + H2O = ADP + phosphate + H(+)</text>
        <dbReference type="Rhea" id="RHEA:13065"/>
        <dbReference type="ChEBI" id="CHEBI:15377"/>
        <dbReference type="ChEBI" id="CHEBI:15378"/>
        <dbReference type="ChEBI" id="CHEBI:30616"/>
        <dbReference type="ChEBI" id="CHEBI:43474"/>
        <dbReference type="ChEBI" id="CHEBI:456216"/>
        <dbReference type="EC" id="5.6.2.4"/>
    </reaction>
</comment>
<evidence type="ECO:0000256" key="7">
    <source>
        <dbReference type="ARBA" id="ARBA00023235"/>
    </source>
</evidence>
<evidence type="ECO:0000256" key="8">
    <source>
        <dbReference type="ARBA" id="ARBA00034617"/>
    </source>
</evidence>
<name>A0A382BCG9_9ZZZZ</name>
<reference evidence="13" key="1">
    <citation type="submission" date="2018-05" db="EMBL/GenBank/DDBJ databases">
        <authorList>
            <person name="Lanie J.A."/>
            <person name="Ng W.-L."/>
            <person name="Kazmierczak K.M."/>
            <person name="Andrzejewski T.M."/>
            <person name="Davidsen T.M."/>
            <person name="Wayne K.J."/>
            <person name="Tettelin H."/>
            <person name="Glass J.I."/>
            <person name="Rusch D."/>
            <person name="Podicherti R."/>
            <person name="Tsui H.-C.T."/>
            <person name="Winkler M.E."/>
        </authorList>
    </citation>
    <scope>NUCLEOTIDE SEQUENCE</scope>
</reference>
<dbReference type="PROSITE" id="PS51217">
    <property type="entry name" value="UVRD_HELICASE_CTER"/>
    <property type="match status" value="1"/>
</dbReference>
<organism evidence="13">
    <name type="scientific">marine metagenome</name>
    <dbReference type="NCBI Taxonomy" id="408172"/>
    <lineage>
        <taxon>unclassified sequences</taxon>
        <taxon>metagenomes</taxon>
        <taxon>ecological metagenomes</taxon>
    </lineage>
</organism>
<dbReference type="CDD" id="cd17932">
    <property type="entry name" value="DEXQc_UvrD"/>
    <property type="match status" value="1"/>
</dbReference>
<evidence type="ECO:0000256" key="1">
    <source>
        <dbReference type="ARBA" id="ARBA00009922"/>
    </source>
</evidence>
<comment type="catalytic activity">
    <reaction evidence="8">
        <text>Couples ATP hydrolysis with the unwinding of duplex DNA by translocating in the 3'-5' direction.</text>
        <dbReference type="EC" id="5.6.2.4"/>
    </reaction>
</comment>
<keyword evidence="2" id="KW-0547">Nucleotide-binding</keyword>
<evidence type="ECO:0000259" key="12">
    <source>
        <dbReference type="PROSITE" id="PS51217"/>
    </source>
</evidence>
<evidence type="ECO:0000256" key="9">
    <source>
        <dbReference type="ARBA" id="ARBA00034808"/>
    </source>
</evidence>
<evidence type="ECO:0000256" key="3">
    <source>
        <dbReference type="ARBA" id="ARBA00022801"/>
    </source>
</evidence>
<dbReference type="AlphaFoldDB" id="A0A382BCG9"/>